<sequence>MEKVKTLIIGSGPAGYTAAIYASRSNLQPVLYSGLQPGGQLTTTTIIENFPGFKDGIDANQLMLEMKAQATNVGADVRDGSIVRADLKKRPFIIEDERGNIIEANTLIIATGASAKYLGLSDEEKYRGQGVSACATCDGFFYRKRTVAVVGGGDTACEEAMYLSGLAKKVYMIVRKPYLRAAEIMRKRVEEKENIEILYNTNTLGLFGENGVEGAHLVRFKGEANEEKYDIQIDGFFLAIGHKPNTDLFKGQLELDPQGFIVTHGPSTATSVEGVFAAGDVADPIYRQGVVAAGSGAKAAIEAERFLQDKGEK</sequence>
<dbReference type="GO" id="GO:0019430">
    <property type="term" value="P:removal of superoxide radicals"/>
    <property type="evidence" value="ECO:0007669"/>
    <property type="project" value="UniProtKB-UniRule"/>
</dbReference>
<dbReference type="RefSeq" id="WP_004364165.1">
    <property type="nucleotide sequence ID" value="NZ_KI669449.1"/>
</dbReference>
<dbReference type="GeneID" id="67365175"/>
<comment type="cofactor">
    <cofactor evidence="8">
        <name>FAD</name>
        <dbReference type="ChEBI" id="CHEBI:57692"/>
    </cofactor>
    <text evidence="8">Binds 1 FAD per subunit.</text>
</comment>
<dbReference type="AlphaFoldDB" id="V8CPP2"/>
<organism evidence="10 11">
    <name type="scientific">Prevotella nigrescens CC14M</name>
    <dbReference type="NCBI Taxonomy" id="1073366"/>
    <lineage>
        <taxon>Bacteria</taxon>
        <taxon>Pseudomonadati</taxon>
        <taxon>Bacteroidota</taxon>
        <taxon>Bacteroidia</taxon>
        <taxon>Bacteroidales</taxon>
        <taxon>Prevotellaceae</taxon>
        <taxon>Prevotella</taxon>
    </lineage>
</organism>
<evidence type="ECO:0000313" key="11">
    <source>
        <dbReference type="Proteomes" id="UP000018727"/>
    </source>
</evidence>
<evidence type="ECO:0000256" key="5">
    <source>
        <dbReference type="ARBA" id="ARBA00023157"/>
    </source>
</evidence>
<evidence type="ECO:0000256" key="6">
    <source>
        <dbReference type="ARBA" id="ARBA00023284"/>
    </source>
</evidence>
<dbReference type="OrthoDB" id="9806179at2"/>
<dbReference type="PRINTS" id="PR00469">
    <property type="entry name" value="PNDRDTASEII"/>
</dbReference>
<reference evidence="10 11" key="1">
    <citation type="submission" date="2013-10" db="EMBL/GenBank/DDBJ databases">
        <title>The Genome Sequence of Prevotella nigrescens CC14M.</title>
        <authorList>
            <consortium name="The Broad Institute Genomics Platform"/>
            <person name="Earl A."/>
            <person name="Allen-Vercoe E."/>
            <person name="Daigneault M."/>
            <person name="Young S.K."/>
            <person name="Zeng Q."/>
            <person name="Gargeya S."/>
            <person name="Fitzgerald M."/>
            <person name="Abouelleil A."/>
            <person name="Alvarado L."/>
            <person name="Chapman S.B."/>
            <person name="Gainer-Dewar J."/>
            <person name="Goldberg J."/>
            <person name="Griggs A."/>
            <person name="Gujja S."/>
            <person name="Hansen M."/>
            <person name="Howarth C."/>
            <person name="Imamovic A."/>
            <person name="Ireland A."/>
            <person name="Larimer J."/>
            <person name="McCowan C."/>
            <person name="Murphy C."/>
            <person name="Pearson M."/>
            <person name="Poon T.W."/>
            <person name="Priest M."/>
            <person name="Roberts A."/>
            <person name="Saif S."/>
            <person name="Shea T."/>
            <person name="Sykes S."/>
            <person name="Wortman J."/>
            <person name="Nusbaum C."/>
            <person name="Birren B."/>
        </authorList>
    </citation>
    <scope>NUCLEOTIDE SEQUENCE [LARGE SCALE GENOMIC DNA]</scope>
    <source>
        <strain evidence="10 11">CC14M</strain>
    </source>
</reference>
<gene>
    <name evidence="10" type="ORF">HMPREF1173_01003</name>
</gene>
<dbReference type="InterPro" id="IPR036188">
    <property type="entry name" value="FAD/NAD-bd_sf"/>
</dbReference>
<dbReference type="PATRIC" id="fig|1073366.3.peg.1052"/>
<dbReference type="EC" id="1.8.1.9" evidence="7"/>
<keyword evidence="8" id="KW-0521">NADP</keyword>
<evidence type="ECO:0000256" key="7">
    <source>
        <dbReference type="RuleBase" id="RU003880"/>
    </source>
</evidence>
<dbReference type="InterPro" id="IPR023753">
    <property type="entry name" value="FAD/NAD-binding_dom"/>
</dbReference>
<evidence type="ECO:0000259" key="9">
    <source>
        <dbReference type="Pfam" id="PF07992"/>
    </source>
</evidence>
<keyword evidence="4 7" id="KW-0560">Oxidoreductase</keyword>
<dbReference type="NCBIfam" id="TIGR01292">
    <property type="entry name" value="TRX_reduct"/>
    <property type="match status" value="1"/>
</dbReference>
<keyword evidence="2 7" id="KW-0285">Flavoprotein</keyword>
<name>V8CPP2_9BACT</name>
<evidence type="ECO:0000256" key="4">
    <source>
        <dbReference type="ARBA" id="ARBA00023002"/>
    </source>
</evidence>
<evidence type="ECO:0000256" key="8">
    <source>
        <dbReference type="RuleBase" id="RU003881"/>
    </source>
</evidence>
<evidence type="ECO:0000313" key="10">
    <source>
        <dbReference type="EMBL" id="ETD28960.1"/>
    </source>
</evidence>
<dbReference type="PROSITE" id="PS00573">
    <property type="entry name" value="PYRIDINE_REDOX_2"/>
    <property type="match status" value="1"/>
</dbReference>
<keyword evidence="3 7" id="KW-0274">FAD</keyword>
<comment type="catalytic activity">
    <reaction evidence="7">
        <text>[thioredoxin]-dithiol + NADP(+) = [thioredoxin]-disulfide + NADPH + H(+)</text>
        <dbReference type="Rhea" id="RHEA:20345"/>
        <dbReference type="Rhea" id="RHEA-COMP:10698"/>
        <dbReference type="Rhea" id="RHEA-COMP:10700"/>
        <dbReference type="ChEBI" id="CHEBI:15378"/>
        <dbReference type="ChEBI" id="CHEBI:29950"/>
        <dbReference type="ChEBI" id="CHEBI:50058"/>
        <dbReference type="ChEBI" id="CHEBI:57783"/>
        <dbReference type="ChEBI" id="CHEBI:58349"/>
        <dbReference type="EC" id="1.8.1.9"/>
    </reaction>
</comment>
<dbReference type="PRINTS" id="PR00368">
    <property type="entry name" value="FADPNR"/>
</dbReference>
<dbReference type="Pfam" id="PF07992">
    <property type="entry name" value="Pyr_redox_2"/>
    <property type="match status" value="1"/>
</dbReference>
<evidence type="ECO:0000256" key="3">
    <source>
        <dbReference type="ARBA" id="ARBA00022827"/>
    </source>
</evidence>
<dbReference type="InterPro" id="IPR005982">
    <property type="entry name" value="Thioredox_Rdtase"/>
</dbReference>
<comment type="subunit">
    <text evidence="7">Homodimer.</text>
</comment>
<dbReference type="InterPro" id="IPR050097">
    <property type="entry name" value="Ferredoxin-NADP_redctase_2"/>
</dbReference>
<dbReference type="SUPFAM" id="SSF51905">
    <property type="entry name" value="FAD/NAD(P)-binding domain"/>
    <property type="match status" value="1"/>
</dbReference>
<dbReference type="PANTHER" id="PTHR48105">
    <property type="entry name" value="THIOREDOXIN REDUCTASE 1-RELATED-RELATED"/>
    <property type="match status" value="1"/>
</dbReference>
<keyword evidence="11" id="KW-1185">Reference proteome</keyword>
<evidence type="ECO:0000256" key="2">
    <source>
        <dbReference type="ARBA" id="ARBA00022630"/>
    </source>
</evidence>
<dbReference type="HOGENOM" id="CLU_031864_5_1_10"/>
<comment type="similarity">
    <text evidence="1 7">Belongs to the class-II pyridine nucleotide-disulfide oxidoreductase family.</text>
</comment>
<dbReference type="Gene3D" id="3.50.50.60">
    <property type="entry name" value="FAD/NAD(P)-binding domain"/>
    <property type="match status" value="2"/>
</dbReference>
<dbReference type="GO" id="GO:0004791">
    <property type="term" value="F:thioredoxin-disulfide reductase (NADPH) activity"/>
    <property type="evidence" value="ECO:0007669"/>
    <property type="project" value="UniProtKB-UniRule"/>
</dbReference>
<feature type="domain" description="FAD/NAD(P)-binding" evidence="9">
    <location>
        <begin position="5"/>
        <end position="296"/>
    </location>
</feature>
<protein>
    <recommendedName>
        <fullName evidence="7">Thioredoxin reductase</fullName>
        <ecNumber evidence="7">1.8.1.9</ecNumber>
    </recommendedName>
</protein>
<proteinExistence type="inferred from homology"/>
<dbReference type="EMBL" id="AZJH01000012">
    <property type="protein sequence ID" value="ETD28960.1"/>
    <property type="molecule type" value="Genomic_DNA"/>
</dbReference>
<keyword evidence="6 7" id="KW-0676">Redox-active center</keyword>
<keyword evidence="5" id="KW-1015">Disulfide bond</keyword>
<dbReference type="InterPro" id="IPR008255">
    <property type="entry name" value="Pyr_nucl-diS_OxRdtase_2_AS"/>
</dbReference>
<accession>V8CPP2</accession>
<dbReference type="GO" id="GO:0005737">
    <property type="term" value="C:cytoplasm"/>
    <property type="evidence" value="ECO:0007669"/>
    <property type="project" value="InterPro"/>
</dbReference>
<evidence type="ECO:0000256" key="1">
    <source>
        <dbReference type="ARBA" id="ARBA00009333"/>
    </source>
</evidence>
<comment type="caution">
    <text evidence="10">The sequence shown here is derived from an EMBL/GenBank/DDBJ whole genome shotgun (WGS) entry which is preliminary data.</text>
</comment>
<dbReference type="Proteomes" id="UP000018727">
    <property type="component" value="Unassembled WGS sequence"/>
</dbReference>